<gene>
    <name evidence="1" type="ORF">SAMN04489717_1858</name>
</gene>
<dbReference type="STRING" id="117157.SAMN04489717_1858"/>
<keyword evidence="2" id="KW-1185">Reference proteome</keyword>
<dbReference type="AlphaFoldDB" id="A0A1H1Q2K4"/>
<dbReference type="EMBL" id="LT629732">
    <property type="protein sequence ID" value="SDS17722.1"/>
    <property type="molecule type" value="Genomic_DNA"/>
</dbReference>
<protein>
    <submittedName>
        <fullName evidence="1">Uncharacterized protein</fullName>
    </submittedName>
</protein>
<dbReference type="Proteomes" id="UP000198983">
    <property type="component" value="Chromosome I"/>
</dbReference>
<evidence type="ECO:0000313" key="2">
    <source>
        <dbReference type="Proteomes" id="UP000198983"/>
    </source>
</evidence>
<evidence type="ECO:0000313" key="1">
    <source>
        <dbReference type="EMBL" id="SDS17722.1"/>
    </source>
</evidence>
<proteinExistence type="predicted"/>
<accession>A0A1H1Q2K4</accession>
<name>A0A1H1Q2K4_9ACTN</name>
<organism evidence="1 2">
    <name type="scientific">Actinopolymorpha singaporensis</name>
    <dbReference type="NCBI Taxonomy" id="117157"/>
    <lineage>
        <taxon>Bacteria</taxon>
        <taxon>Bacillati</taxon>
        <taxon>Actinomycetota</taxon>
        <taxon>Actinomycetes</taxon>
        <taxon>Propionibacteriales</taxon>
        <taxon>Actinopolymorphaceae</taxon>
        <taxon>Actinopolymorpha</taxon>
    </lineage>
</organism>
<sequence>MKLRIGPGMARFPILTPRLAHADVGAHINGIDIKGSS</sequence>
<reference evidence="1 2" key="1">
    <citation type="submission" date="2016-10" db="EMBL/GenBank/DDBJ databases">
        <authorList>
            <person name="de Groot N.N."/>
        </authorList>
    </citation>
    <scope>NUCLEOTIDE SEQUENCE [LARGE SCALE GENOMIC DNA]</scope>
    <source>
        <strain evidence="1 2">DSM 22024</strain>
    </source>
</reference>